<accession>A0ACD4NM39</accession>
<evidence type="ECO:0000313" key="1">
    <source>
        <dbReference type="EMBL" id="WAJ27838.1"/>
    </source>
</evidence>
<organism evidence="1 2">
    <name type="scientific">Antarcticirhabdus aurantiaca</name>
    <dbReference type="NCBI Taxonomy" id="2606717"/>
    <lineage>
        <taxon>Bacteria</taxon>
        <taxon>Pseudomonadati</taxon>
        <taxon>Pseudomonadota</taxon>
        <taxon>Alphaproteobacteria</taxon>
        <taxon>Hyphomicrobiales</taxon>
        <taxon>Aurantimonadaceae</taxon>
        <taxon>Antarcticirhabdus</taxon>
    </lineage>
</organism>
<name>A0ACD4NM39_9HYPH</name>
<dbReference type="EMBL" id="CP113520">
    <property type="protein sequence ID" value="WAJ27838.1"/>
    <property type="molecule type" value="Genomic_DNA"/>
</dbReference>
<proteinExistence type="predicted"/>
<evidence type="ECO:0000313" key="2">
    <source>
        <dbReference type="Proteomes" id="UP001163223"/>
    </source>
</evidence>
<protein>
    <submittedName>
        <fullName evidence="1">Uncharacterized protein</fullName>
    </submittedName>
</protein>
<sequence length="169" mass="17145">MSVAEPQEDARPGRRAMAPAERLAALVFLLASALAASAALAPLDAGPSPAPDAPLAPRPATTGEPSRFLAAVPFDPARRPAAGSELLPVPPALEPAGQAAAAVPASAPVLAGVLVGDGRRKAMFEGAGGVWQEEGSLVGDWTVAAIEPGAVVLRRLGEERRLRSVDALR</sequence>
<gene>
    <name evidence="1" type="ORF">OXU80_23825</name>
</gene>
<keyword evidence="2" id="KW-1185">Reference proteome</keyword>
<reference evidence="1" key="1">
    <citation type="submission" date="2022-11" db="EMBL/GenBank/DDBJ databases">
        <title>beta-Carotene-producing bacterium, Jeongeuplla avenae sp. nov., alleviates the salt stress of Arabidopsis seedlings.</title>
        <authorList>
            <person name="Jiang L."/>
            <person name="Lee J."/>
        </authorList>
    </citation>
    <scope>NUCLEOTIDE SEQUENCE</scope>
    <source>
        <strain evidence="1">DY_R2A_6</strain>
    </source>
</reference>
<dbReference type="Proteomes" id="UP001163223">
    <property type="component" value="Chromosome"/>
</dbReference>